<feature type="non-terminal residue" evidence="2">
    <location>
        <position position="1"/>
    </location>
</feature>
<comment type="caution">
    <text evidence="2">The sequence shown here is derived from an EMBL/GenBank/DDBJ whole genome shotgun (WGS) entry which is preliminary data.</text>
</comment>
<evidence type="ECO:0000259" key="1">
    <source>
        <dbReference type="PROSITE" id="PS51154"/>
    </source>
</evidence>
<dbReference type="AlphaFoldDB" id="X1N1X9"/>
<dbReference type="InterPro" id="IPR043472">
    <property type="entry name" value="Macro_dom-like"/>
</dbReference>
<proteinExistence type="predicted"/>
<dbReference type="Pfam" id="PF01661">
    <property type="entry name" value="Macro"/>
    <property type="match status" value="1"/>
</dbReference>
<dbReference type="Gene3D" id="3.40.220.10">
    <property type="entry name" value="Leucine Aminopeptidase, subunit E, domain 1"/>
    <property type="match status" value="1"/>
</dbReference>
<organism evidence="2">
    <name type="scientific">marine sediment metagenome</name>
    <dbReference type="NCBI Taxonomy" id="412755"/>
    <lineage>
        <taxon>unclassified sequences</taxon>
        <taxon>metagenomes</taxon>
        <taxon>ecological metagenomes</taxon>
    </lineage>
</organism>
<sequence length="143" mass="15393">GVDGAIHRVGGPTIDKECQEYVSEHGALPPGKAMWTHGGNLPARYVIHTVGPIYKSEEGSAPVLRSAYEESLKLAEGLNLRSVSFPSISTGAYGYPLEAAARVALRAIIDYLREGASLKLVQLVCFAKEAFDAYKEASEKLVE</sequence>
<dbReference type="PANTHER" id="PTHR11106:SF27">
    <property type="entry name" value="MACRO DOMAIN-CONTAINING PROTEIN"/>
    <property type="match status" value="1"/>
</dbReference>
<feature type="domain" description="Macro" evidence="1">
    <location>
        <begin position="1"/>
        <end position="142"/>
    </location>
</feature>
<evidence type="ECO:0000313" key="2">
    <source>
        <dbReference type="EMBL" id="GAI24281.1"/>
    </source>
</evidence>
<reference evidence="2" key="1">
    <citation type="journal article" date="2014" name="Front. Microbiol.">
        <title>High frequency of phylogenetically diverse reductive dehalogenase-homologous genes in deep subseafloor sedimentary metagenomes.</title>
        <authorList>
            <person name="Kawai M."/>
            <person name="Futagami T."/>
            <person name="Toyoda A."/>
            <person name="Takaki Y."/>
            <person name="Nishi S."/>
            <person name="Hori S."/>
            <person name="Arai W."/>
            <person name="Tsubouchi T."/>
            <person name="Morono Y."/>
            <person name="Uchiyama I."/>
            <person name="Ito T."/>
            <person name="Fujiyama A."/>
            <person name="Inagaki F."/>
            <person name="Takami H."/>
        </authorList>
    </citation>
    <scope>NUCLEOTIDE SEQUENCE</scope>
    <source>
        <strain evidence="2">Expedition CK06-06</strain>
    </source>
</reference>
<dbReference type="SUPFAM" id="SSF52949">
    <property type="entry name" value="Macro domain-like"/>
    <property type="match status" value="1"/>
</dbReference>
<dbReference type="InterPro" id="IPR002589">
    <property type="entry name" value="Macro_dom"/>
</dbReference>
<accession>X1N1X9</accession>
<gene>
    <name evidence="2" type="ORF">S06H3_37533</name>
</gene>
<dbReference type="EMBL" id="BARV01022809">
    <property type="protein sequence ID" value="GAI24281.1"/>
    <property type="molecule type" value="Genomic_DNA"/>
</dbReference>
<name>X1N1X9_9ZZZZ</name>
<dbReference type="SMART" id="SM00506">
    <property type="entry name" value="A1pp"/>
    <property type="match status" value="1"/>
</dbReference>
<dbReference type="PROSITE" id="PS51154">
    <property type="entry name" value="MACRO"/>
    <property type="match status" value="1"/>
</dbReference>
<protein>
    <recommendedName>
        <fullName evidence="1">Macro domain-containing protein</fullName>
    </recommendedName>
</protein>
<dbReference type="PANTHER" id="PTHR11106">
    <property type="entry name" value="GANGLIOSIDE INDUCED DIFFERENTIATION ASSOCIATED PROTEIN 2-RELATED"/>
    <property type="match status" value="1"/>
</dbReference>